<organism evidence="2">
    <name type="scientific">Oscillatoriales cyanobacterium SpSt-418</name>
    <dbReference type="NCBI Taxonomy" id="2282169"/>
    <lineage>
        <taxon>Bacteria</taxon>
        <taxon>Bacillati</taxon>
        <taxon>Cyanobacteriota</taxon>
        <taxon>Cyanophyceae</taxon>
        <taxon>Oscillatoriophycideae</taxon>
        <taxon>Oscillatoriales</taxon>
    </lineage>
</organism>
<sequence>MSTNSNVKVLTPSGILTTASVKELSQEFNQYLEARVPHILINLENVDFIDSHGLGMLVSLHARARLATSSLYLCSLNHQARCLFEISDMEQVFSIFADQAEFFAKVINCNLAVLVE</sequence>
<gene>
    <name evidence="2" type="ORF">ENR64_08875</name>
</gene>
<evidence type="ECO:0000313" key="2">
    <source>
        <dbReference type="EMBL" id="HFM97868.1"/>
    </source>
</evidence>
<dbReference type="AlphaFoldDB" id="A0A7C3KE50"/>
<dbReference type="EMBL" id="DSRU01000116">
    <property type="protein sequence ID" value="HFM97868.1"/>
    <property type="molecule type" value="Genomic_DNA"/>
</dbReference>
<dbReference type="SUPFAM" id="SSF52091">
    <property type="entry name" value="SpoIIaa-like"/>
    <property type="match status" value="1"/>
</dbReference>
<evidence type="ECO:0000259" key="1">
    <source>
        <dbReference type="PROSITE" id="PS50801"/>
    </source>
</evidence>
<dbReference type="GO" id="GO:0043856">
    <property type="term" value="F:anti-sigma factor antagonist activity"/>
    <property type="evidence" value="ECO:0007669"/>
    <property type="project" value="TreeGrafter"/>
</dbReference>
<dbReference type="PANTHER" id="PTHR33495:SF2">
    <property type="entry name" value="ANTI-SIGMA FACTOR ANTAGONIST TM_1081-RELATED"/>
    <property type="match status" value="1"/>
</dbReference>
<dbReference type="PANTHER" id="PTHR33495">
    <property type="entry name" value="ANTI-SIGMA FACTOR ANTAGONIST TM_1081-RELATED-RELATED"/>
    <property type="match status" value="1"/>
</dbReference>
<proteinExistence type="predicted"/>
<dbReference type="InterPro" id="IPR036513">
    <property type="entry name" value="STAS_dom_sf"/>
</dbReference>
<name>A0A7C3KE50_9CYAN</name>
<dbReference type="InterPro" id="IPR002645">
    <property type="entry name" value="STAS_dom"/>
</dbReference>
<dbReference type="Pfam" id="PF01740">
    <property type="entry name" value="STAS"/>
    <property type="match status" value="1"/>
</dbReference>
<comment type="caution">
    <text evidence="2">The sequence shown here is derived from an EMBL/GenBank/DDBJ whole genome shotgun (WGS) entry which is preliminary data.</text>
</comment>
<reference evidence="2" key="1">
    <citation type="journal article" date="2020" name="mSystems">
        <title>Genome- and Community-Level Interaction Insights into Carbon Utilization and Element Cycling Functions of Hydrothermarchaeota in Hydrothermal Sediment.</title>
        <authorList>
            <person name="Zhou Z."/>
            <person name="Liu Y."/>
            <person name="Xu W."/>
            <person name="Pan J."/>
            <person name="Luo Z.H."/>
            <person name="Li M."/>
        </authorList>
    </citation>
    <scope>NUCLEOTIDE SEQUENCE [LARGE SCALE GENOMIC DNA]</scope>
    <source>
        <strain evidence="2">SpSt-418</strain>
    </source>
</reference>
<feature type="domain" description="STAS" evidence="1">
    <location>
        <begin position="1"/>
        <end position="106"/>
    </location>
</feature>
<dbReference type="Gene3D" id="3.30.750.24">
    <property type="entry name" value="STAS domain"/>
    <property type="match status" value="1"/>
</dbReference>
<accession>A0A7C3KE50</accession>
<dbReference type="CDD" id="cd07043">
    <property type="entry name" value="STAS_anti-anti-sigma_factors"/>
    <property type="match status" value="1"/>
</dbReference>
<dbReference type="PROSITE" id="PS50801">
    <property type="entry name" value="STAS"/>
    <property type="match status" value="1"/>
</dbReference>
<protein>
    <submittedName>
        <fullName evidence="2">Anti-sigma factor antagonist</fullName>
    </submittedName>
</protein>